<dbReference type="PANTHER" id="PTHR32322:SF18">
    <property type="entry name" value="S-ADENOSYLMETHIONINE_S-ADENOSYLHOMOCYSTEINE TRANSPORTER"/>
    <property type="match status" value="1"/>
</dbReference>
<dbReference type="OrthoDB" id="37139at2"/>
<evidence type="ECO:0000256" key="4">
    <source>
        <dbReference type="ARBA" id="ARBA00022692"/>
    </source>
</evidence>
<feature type="transmembrane region" description="Helical" evidence="7">
    <location>
        <begin position="40"/>
        <end position="61"/>
    </location>
</feature>
<keyword evidence="3" id="KW-1003">Cell membrane</keyword>
<feature type="transmembrane region" description="Helical" evidence="7">
    <location>
        <begin position="100"/>
        <end position="119"/>
    </location>
</feature>
<proteinExistence type="inferred from homology"/>
<evidence type="ECO:0000256" key="3">
    <source>
        <dbReference type="ARBA" id="ARBA00022475"/>
    </source>
</evidence>
<dbReference type="GO" id="GO:0005886">
    <property type="term" value="C:plasma membrane"/>
    <property type="evidence" value="ECO:0007669"/>
    <property type="project" value="UniProtKB-SubCell"/>
</dbReference>
<evidence type="ECO:0000256" key="6">
    <source>
        <dbReference type="ARBA" id="ARBA00023136"/>
    </source>
</evidence>
<organism evidence="9 10">
    <name type="scientific">Formimonas warabiya</name>
    <dbReference type="NCBI Taxonomy" id="1761012"/>
    <lineage>
        <taxon>Bacteria</taxon>
        <taxon>Bacillati</taxon>
        <taxon>Bacillota</taxon>
        <taxon>Clostridia</taxon>
        <taxon>Eubacteriales</taxon>
        <taxon>Peptococcaceae</taxon>
        <taxon>Candidatus Formimonas</taxon>
    </lineage>
</organism>
<feature type="transmembrane region" description="Helical" evidence="7">
    <location>
        <begin position="220"/>
        <end position="241"/>
    </location>
</feature>
<feature type="transmembrane region" description="Helical" evidence="7">
    <location>
        <begin position="73"/>
        <end position="94"/>
    </location>
</feature>
<feature type="transmembrane region" description="Helical" evidence="7">
    <location>
        <begin position="253"/>
        <end position="272"/>
    </location>
</feature>
<evidence type="ECO:0000256" key="1">
    <source>
        <dbReference type="ARBA" id="ARBA00004651"/>
    </source>
</evidence>
<dbReference type="SUPFAM" id="SSF103481">
    <property type="entry name" value="Multidrug resistance efflux transporter EmrE"/>
    <property type="match status" value="2"/>
</dbReference>
<dbReference type="EMBL" id="CP017634">
    <property type="protein sequence ID" value="ATW27922.1"/>
    <property type="molecule type" value="Genomic_DNA"/>
</dbReference>
<feature type="domain" description="EamA" evidence="8">
    <location>
        <begin position="11"/>
        <end position="142"/>
    </location>
</feature>
<dbReference type="AlphaFoldDB" id="A0A3G1KZH4"/>
<reference evidence="9 10" key="1">
    <citation type="submission" date="2016-10" db="EMBL/GenBank/DDBJ databases">
        <title>Complete Genome Sequence of Peptococcaceae strain DCMF.</title>
        <authorList>
            <person name="Edwards R.J."/>
            <person name="Holland S.I."/>
            <person name="Deshpande N.P."/>
            <person name="Wong Y.K."/>
            <person name="Ertan H."/>
            <person name="Manefield M."/>
            <person name="Russell T.L."/>
            <person name="Lee M.J."/>
        </authorList>
    </citation>
    <scope>NUCLEOTIDE SEQUENCE [LARGE SCALE GENOMIC DNA]</scope>
    <source>
        <strain evidence="9 10">DCMF</strain>
    </source>
</reference>
<accession>A0A3G1KZH4</accession>
<feature type="transmembrane region" description="Helical" evidence="7">
    <location>
        <begin position="186"/>
        <end position="208"/>
    </location>
</feature>
<keyword evidence="6 7" id="KW-0472">Membrane</keyword>
<dbReference type="InterPro" id="IPR037185">
    <property type="entry name" value="EmrE-like"/>
</dbReference>
<keyword evidence="4 7" id="KW-0812">Transmembrane</keyword>
<comment type="similarity">
    <text evidence="2">Belongs to the EamA transporter family.</text>
</comment>
<feature type="domain" description="EamA" evidence="8">
    <location>
        <begin position="155"/>
        <end position="295"/>
    </location>
</feature>
<dbReference type="PANTHER" id="PTHR32322">
    <property type="entry name" value="INNER MEMBRANE TRANSPORTER"/>
    <property type="match status" value="1"/>
</dbReference>
<dbReference type="Pfam" id="PF00892">
    <property type="entry name" value="EamA"/>
    <property type="match status" value="2"/>
</dbReference>
<evidence type="ECO:0000256" key="2">
    <source>
        <dbReference type="ARBA" id="ARBA00007362"/>
    </source>
</evidence>
<keyword evidence="5 7" id="KW-1133">Transmembrane helix</keyword>
<evidence type="ECO:0000313" key="10">
    <source>
        <dbReference type="Proteomes" id="UP000323521"/>
    </source>
</evidence>
<dbReference type="Proteomes" id="UP000323521">
    <property type="component" value="Chromosome"/>
</dbReference>
<feature type="transmembrane region" description="Helical" evidence="7">
    <location>
        <begin position="9"/>
        <end position="28"/>
    </location>
</feature>
<feature type="transmembrane region" description="Helical" evidence="7">
    <location>
        <begin position="128"/>
        <end position="145"/>
    </location>
</feature>
<dbReference type="KEGG" id="fwa:DCMF_27045"/>
<dbReference type="InterPro" id="IPR000620">
    <property type="entry name" value="EamA_dom"/>
</dbReference>
<gene>
    <name evidence="9" type="ORF">DCMF_27045</name>
</gene>
<comment type="subcellular location">
    <subcellularLocation>
        <location evidence="1">Cell membrane</location>
        <topology evidence="1">Multi-pass membrane protein</topology>
    </subcellularLocation>
</comment>
<evidence type="ECO:0000259" key="8">
    <source>
        <dbReference type="Pfam" id="PF00892"/>
    </source>
</evidence>
<protein>
    <recommendedName>
        <fullName evidence="8">EamA domain-containing protein</fullName>
    </recommendedName>
</protein>
<evidence type="ECO:0000256" key="7">
    <source>
        <dbReference type="SAM" id="Phobius"/>
    </source>
</evidence>
<dbReference type="InterPro" id="IPR050638">
    <property type="entry name" value="AA-Vitamin_Transporters"/>
</dbReference>
<name>A0A3G1KZH4_FORW1</name>
<sequence>MESNMRRLLPYLSATGMALIFGFSFLFTKNALETLDTFQLLFLRFLMAFIVMSLLVLFKIIKINFQGKNLKPLLLVAILQPVIYFIMETFGLKHATSSEAGVMMAFIPVIVAVVGMIILKEKITQKQALSIVLSFMGVIILVVMSGKEETGGEFKGIMFLLGAVATAAFYNIYSRKASFQFTPYEITYFMMLCGTVFFGLAAAVAGLINGNISNLFVVDSTAFASLLYLGLLSSVGAFFMVNYTLSKIPASQSAIFSNLISVVSVFAGVMFRHEAFELYKMFGAVLIIAGVFGTNYFGSKDSEKCLEESFS</sequence>
<keyword evidence="10" id="KW-1185">Reference proteome</keyword>
<evidence type="ECO:0000256" key="5">
    <source>
        <dbReference type="ARBA" id="ARBA00022989"/>
    </source>
</evidence>
<feature type="transmembrane region" description="Helical" evidence="7">
    <location>
        <begin position="157"/>
        <end position="174"/>
    </location>
</feature>
<feature type="transmembrane region" description="Helical" evidence="7">
    <location>
        <begin position="278"/>
        <end position="297"/>
    </location>
</feature>
<dbReference type="Gene3D" id="1.10.3730.20">
    <property type="match status" value="1"/>
</dbReference>
<evidence type="ECO:0000313" key="9">
    <source>
        <dbReference type="EMBL" id="ATW27922.1"/>
    </source>
</evidence>